<dbReference type="RefSeq" id="WP_182614123.1">
    <property type="nucleotide sequence ID" value="NZ_BAAATF010000002.1"/>
</dbReference>
<dbReference type="Pfam" id="PF05013">
    <property type="entry name" value="FGase"/>
    <property type="match status" value="1"/>
</dbReference>
<evidence type="ECO:0000313" key="2">
    <source>
        <dbReference type="Proteomes" id="UP000540568"/>
    </source>
</evidence>
<dbReference type="Proteomes" id="UP000540568">
    <property type="component" value="Unassembled WGS sequence"/>
</dbReference>
<evidence type="ECO:0000313" key="1">
    <source>
        <dbReference type="EMBL" id="MBA8806385.1"/>
    </source>
</evidence>
<dbReference type="SUPFAM" id="SSF53187">
    <property type="entry name" value="Zn-dependent exopeptidases"/>
    <property type="match status" value="1"/>
</dbReference>
<organism evidence="1 2">
    <name type="scientific">Promicromonospora sukumoe</name>
    <dbReference type="NCBI Taxonomy" id="88382"/>
    <lineage>
        <taxon>Bacteria</taxon>
        <taxon>Bacillati</taxon>
        <taxon>Actinomycetota</taxon>
        <taxon>Actinomycetes</taxon>
        <taxon>Micrococcales</taxon>
        <taxon>Promicromonosporaceae</taxon>
        <taxon>Promicromonospora</taxon>
    </lineage>
</organism>
<dbReference type="Gene3D" id="3.40.630.40">
    <property type="entry name" value="Zn-dependent exopeptidases"/>
    <property type="match status" value="1"/>
</dbReference>
<reference evidence="1 2" key="1">
    <citation type="submission" date="2020-07" db="EMBL/GenBank/DDBJ databases">
        <title>Sequencing the genomes of 1000 actinobacteria strains.</title>
        <authorList>
            <person name="Klenk H.-P."/>
        </authorList>
    </citation>
    <scope>NUCLEOTIDE SEQUENCE [LARGE SCALE GENOMIC DNA]</scope>
    <source>
        <strain evidence="1 2">DSM 44121</strain>
    </source>
</reference>
<accession>A0A7W3PBZ8</accession>
<comment type="caution">
    <text evidence="1">The sequence shown here is derived from an EMBL/GenBank/DDBJ whole genome shotgun (WGS) entry which is preliminary data.</text>
</comment>
<name>A0A7W3PBZ8_9MICO</name>
<proteinExistence type="predicted"/>
<dbReference type="AlphaFoldDB" id="A0A7W3PBZ8"/>
<gene>
    <name evidence="1" type="ORF">FHX71_000327</name>
</gene>
<sequence>MVDIPHAGRIYPSDFEPLVEPNAVALTEDRLVDVLFAPLMDHARYTTVSRVGRSYLDVNRPRDAGSGVFRRRTLDGRKLQADVGVDAARKRLTLWDAYHKNVDTARRRTIAQHGWGVHLNLHSFPSTDWHTAGCPPMPFEIEVGDLNGRTGGRLTRHLVRALHGEGFRVGVNETFKGGEIVRRGRTEQAIDTIQLEVRRDLYLRDDLYLDWSKMISSRRRLMRAIFGAVSEAYAQPSPQKAA</sequence>
<dbReference type="InterPro" id="IPR007709">
    <property type="entry name" value="N-FG_amidohydro"/>
</dbReference>
<dbReference type="GO" id="GO:0016787">
    <property type="term" value="F:hydrolase activity"/>
    <property type="evidence" value="ECO:0007669"/>
    <property type="project" value="UniProtKB-KW"/>
</dbReference>
<keyword evidence="2" id="KW-1185">Reference proteome</keyword>
<keyword evidence="1" id="KW-0378">Hydrolase</keyword>
<dbReference type="EMBL" id="JACGWV010000001">
    <property type="protein sequence ID" value="MBA8806385.1"/>
    <property type="molecule type" value="Genomic_DNA"/>
</dbReference>
<protein>
    <submittedName>
        <fullName evidence="1">N-formylglutamate amidohydrolase</fullName>
    </submittedName>
</protein>